<dbReference type="AlphaFoldDB" id="A0A5A7V5Z6"/>
<name>A0A5A7V5Z6_CUCMM</name>
<organism evidence="1 2">
    <name type="scientific">Cucumis melo var. makuwa</name>
    <name type="common">Oriental melon</name>
    <dbReference type="NCBI Taxonomy" id="1194695"/>
    <lineage>
        <taxon>Eukaryota</taxon>
        <taxon>Viridiplantae</taxon>
        <taxon>Streptophyta</taxon>
        <taxon>Embryophyta</taxon>
        <taxon>Tracheophyta</taxon>
        <taxon>Spermatophyta</taxon>
        <taxon>Magnoliopsida</taxon>
        <taxon>eudicotyledons</taxon>
        <taxon>Gunneridae</taxon>
        <taxon>Pentapetalae</taxon>
        <taxon>rosids</taxon>
        <taxon>fabids</taxon>
        <taxon>Cucurbitales</taxon>
        <taxon>Cucurbitaceae</taxon>
        <taxon>Benincaseae</taxon>
        <taxon>Cucumis</taxon>
    </lineage>
</organism>
<dbReference type="Proteomes" id="UP000321393">
    <property type="component" value="Unassembled WGS sequence"/>
</dbReference>
<gene>
    <name evidence="1" type="ORF">E6C27_scaffold79G001940</name>
</gene>
<comment type="caution">
    <text evidence="1">The sequence shown here is derived from an EMBL/GenBank/DDBJ whole genome shotgun (WGS) entry which is preliminary data.</text>
</comment>
<sequence length="483" mass="54689">MSPDDRKTYDQYGAKGRNLRDTEFYTRTRKLSPRHSRSHFLGTSTESPRALPVSFAASAFSVVSDTGRAFTSRWKHWPSFGPFWVAPQFSLQRARFPTYTFGKHVREHASTGFSSKPGGFLVFSYALSILNVHESNQILYLVSCRVFVSEDFYVYFINFGYVLRKLWVLEVRTLNLENLEIPRGNRPSLQTGKLDKTVIFPLSMLSVLRDNDVVVEIELPVPDTHPTSTESSGSNSSTWLELYIESVHVEMFCYYTNQVMSGLYLMDVGKVFVVSSVWCSMLNILYLRLKVLELSSFLSLQVHFQCFLTPNECSPLVRSIGHLLDRFGLRHSSPSNELASRPIPLENVSGSMPGVWVQVLGARAPKIERLITNTEQSEETVRGLLFTPGRENWVRGILAPVFLGRAPKVLELSPFPSLQVHFQWFLTPDERSLLVGSIGHLLIVLGRAIVLPLTSSLPDLYLRKTCQGAWQECGLKSSEHEPQ</sequence>
<proteinExistence type="predicted"/>
<evidence type="ECO:0000313" key="2">
    <source>
        <dbReference type="Proteomes" id="UP000321393"/>
    </source>
</evidence>
<evidence type="ECO:0000313" key="1">
    <source>
        <dbReference type="EMBL" id="KAA0062674.1"/>
    </source>
</evidence>
<protein>
    <submittedName>
        <fullName evidence="1">Uncharacterized protein</fullName>
    </submittedName>
</protein>
<accession>A0A5A7V5Z6</accession>
<dbReference type="EMBL" id="SSTE01004244">
    <property type="protein sequence ID" value="KAA0062674.1"/>
    <property type="molecule type" value="Genomic_DNA"/>
</dbReference>
<reference evidence="1 2" key="1">
    <citation type="submission" date="2019-08" db="EMBL/GenBank/DDBJ databases">
        <title>Draft genome sequences of two oriental melons (Cucumis melo L. var makuwa).</title>
        <authorList>
            <person name="Kwon S.-Y."/>
        </authorList>
    </citation>
    <scope>NUCLEOTIDE SEQUENCE [LARGE SCALE GENOMIC DNA]</scope>
    <source>
        <strain evidence="2">cv. SW 3</strain>
        <tissue evidence="1">Leaf</tissue>
    </source>
</reference>